<dbReference type="EMBL" id="FNFM01000012">
    <property type="protein sequence ID" value="SDK78071.1"/>
    <property type="molecule type" value="Genomic_DNA"/>
</dbReference>
<dbReference type="Proteomes" id="UP000199213">
    <property type="component" value="Unassembled WGS sequence"/>
</dbReference>
<keyword evidence="2" id="KW-0378">Hydrolase</keyword>
<feature type="domain" description="Amidohydrolase-related" evidence="1">
    <location>
        <begin position="19"/>
        <end position="260"/>
    </location>
</feature>
<dbReference type="SUPFAM" id="SSF51556">
    <property type="entry name" value="Metallo-dependent hydrolases"/>
    <property type="match status" value="1"/>
</dbReference>
<reference evidence="3" key="1">
    <citation type="submission" date="2016-10" db="EMBL/GenBank/DDBJ databases">
        <authorList>
            <person name="Varghese N."/>
            <person name="Submissions S."/>
        </authorList>
    </citation>
    <scope>NUCLEOTIDE SEQUENCE [LARGE SCALE GENOMIC DNA]</scope>
    <source>
        <strain evidence="3">DSM 45460</strain>
    </source>
</reference>
<dbReference type="InterPro" id="IPR006680">
    <property type="entry name" value="Amidohydro-rel"/>
</dbReference>
<evidence type="ECO:0000313" key="2">
    <source>
        <dbReference type="EMBL" id="SDK78071.1"/>
    </source>
</evidence>
<accession>A0A1G9EPV5</accession>
<name>A0A1G9EPV5_ACTMZ</name>
<dbReference type="Pfam" id="PF04909">
    <property type="entry name" value="Amidohydro_2"/>
    <property type="match status" value="1"/>
</dbReference>
<proteinExistence type="predicted"/>
<protein>
    <submittedName>
        <fullName evidence="2">Predicted metal-dependent hydrolase, TIM-barrel fold</fullName>
    </submittedName>
</protein>
<dbReference type="InterPro" id="IPR032466">
    <property type="entry name" value="Metal_Hydrolase"/>
</dbReference>
<evidence type="ECO:0000313" key="3">
    <source>
        <dbReference type="Proteomes" id="UP000199213"/>
    </source>
</evidence>
<evidence type="ECO:0000259" key="1">
    <source>
        <dbReference type="Pfam" id="PF04909"/>
    </source>
</evidence>
<gene>
    <name evidence="2" type="ORF">SAMN04487820_112188</name>
</gene>
<sequence>MNAPERESTPGPGNGGLFDSHLHIIDPRFPVTANQGYVPPTFTVDDYTTHTAHLDVTGGAVVSGSFQEFDQEYLCEALARLGPGFVGVTQLPADVTNERILELQHAGVRAVRFNARRGGGTPLDQLDELARRVHEIAGWHVECYVDARELHELAPTLAALPAVSIDHLGLNADGLNHLLRLVERGARVKATGFGRFTGDVPTAMRAIADVNENALIFGTDLPSTRAPRPFRDSDITLVRETFEESQANRVLHDNAVDLYRPPAFTDPPK</sequence>
<dbReference type="AlphaFoldDB" id="A0A1G9EPV5"/>
<keyword evidence="3" id="KW-1185">Reference proteome</keyword>
<dbReference type="GO" id="GO:0016787">
    <property type="term" value="F:hydrolase activity"/>
    <property type="evidence" value="ECO:0007669"/>
    <property type="project" value="UniProtKB-KW"/>
</dbReference>
<dbReference type="PANTHER" id="PTHR35563:SF2">
    <property type="entry name" value="BARREL METAL-DEPENDENT HYDROLASE, PUTATIVE (AFU_ORTHOLOGUE AFUA_1G16240)-RELATED"/>
    <property type="match status" value="1"/>
</dbReference>
<dbReference type="InterPro" id="IPR052358">
    <property type="entry name" value="Aro_Compnd_Degr_Hydrolases"/>
</dbReference>
<organism evidence="2 3">
    <name type="scientific">Actinopolyspora mzabensis</name>
    <dbReference type="NCBI Taxonomy" id="995066"/>
    <lineage>
        <taxon>Bacteria</taxon>
        <taxon>Bacillati</taxon>
        <taxon>Actinomycetota</taxon>
        <taxon>Actinomycetes</taxon>
        <taxon>Actinopolysporales</taxon>
        <taxon>Actinopolysporaceae</taxon>
        <taxon>Actinopolyspora</taxon>
    </lineage>
</organism>
<dbReference type="RefSeq" id="WP_218120275.1">
    <property type="nucleotide sequence ID" value="NZ_FNFM01000012.1"/>
</dbReference>
<dbReference type="Gene3D" id="3.20.20.140">
    <property type="entry name" value="Metal-dependent hydrolases"/>
    <property type="match status" value="1"/>
</dbReference>
<dbReference type="PANTHER" id="PTHR35563">
    <property type="entry name" value="BARREL METAL-DEPENDENT HYDROLASE, PUTATIVE (AFU_ORTHOLOGUE AFUA_1G16240)-RELATED"/>
    <property type="match status" value="1"/>
</dbReference>